<dbReference type="PANTHER" id="PTHR10629">
    <property type="entry name" value="CYTOSINE-SPECIFIC METHYLTRANSFERASE"/>
    <property type="match status" value="1"/>
</dbReference>
<dbReference type="PANTHER" id="PTHR10629:SF52">
    <property type="entry name" value="DNA (CYTOSINE-5)-METHYLTRANSFERASE 1"/>
    <property type="match status" value="1"/>
</dbReference>
<comment type="catalytic activity">
    <reaction evidence="7">
        <text>a 2'-deoxycytidine in DNA + S-adenosyl-L-methionine = a 5-methyl-2'-deoxycytidine in DNA + S-adenosyl-L-homocysteine + H(+)</text>
        <dbReference type="Rhea" id="RHEA:13681"/>
        <dbReference type="Rhea" id="RHEA-COMP:11369"/>
        <dbReference type="Rhea" id="RHEA-COMP:11370"/>
        <dbReference type="ChEBI" id="CHEBI:15378"/>
        <dbReference type="ChEBI" id="CHEBI:57856"/>
        <dbReference type="ChEBI" id="CHEBI:59789"/>
        <dbReference type="ChEBI" id="CHEBI:85452"/>
        <dbReference type="ChEBI" id="CHEBI:85454"/>
        <dbReference type="EC" id="2.1.1.37"/>
    </reaction>
</comment>
<dbReference type="InterPro" id="IPR001525">
    <property type="entry name" value="C5_MeTfrase"/>
</dbReference>
<evidence type="ECO:0000256" key="3">
    <source>
        <dbReference type="ARBA" id="ARBA00022691"/>
    </source>
</evidence>
<name>A0AAE6I851_CLOSG</name>
<keyword evidence="3 5" id="KW-0949">S-adenosyl-L-methionine</keyword>
<dbReference type="Pfam" id="PF00145">
    <property type="entry name" value="DNA_methylase"/>
    <property type="match status" value="2"/>
</dbReference>
<evidence type="ECO:0000256" key="5">
    <source>
        <dbReference type="PROSITE-ProRule" id="PRU01016"/>
    </source>
</evidence>
<reference evidence="8" key="1">
    <citation type="submission" date="2017-07" db="EMBL/GenBank/DDBJ databases">
        <title>Genome sequencing of BoNT-producing clostridia.</title>
        <authorList>
            <person name="Williamson C."/>
        </authorList>
    </citation>
    <scope>NUCLEOTIDE SEQUENCE</scope>
    <source>
        <strain evidence="8">AM553</strain>
    </source>
</reference>
<feature type="active site" evidence="5">
    <location>
        <position position="117"/>
    </location>
</feature>
<dbReference type="GO" id="GO:0009307">
    <property type="term" value="P:DNA restriction-modification system"/>
    <property type="evidence" value="ECO:0007669"/>
    <property type="project" value="UniProtKB-KW"/>
</dbReference>
<dbReference type="SUPFAM" id="SSF53335">
    <property type="entry name" value="S-adenosyl-L-methionine-dependent methyltransferases"/>
    <property type="match status" value="1"/>
</dbReference>
<dbReference type="NCBIfam" id="TIGR00675">
    <property type="entry name" value="dcm"/>
    <property type="match status" value="1"/>
</dbReference>
<dbReference type="AlphaFoldDB" id="A0AAE6I851"/>
<accession>A0AAE6I851</accession>
<evidence type="ECO:0000313" key="8">
    <source>
        <dbReference type="EMBL" id="QDY32709.1"/>
    </source>
</evidence>
<evidence type="ECO:0000256" key="7">
    <source>
        <dbReference type="RuleBase" id="RU000417"/>
    </source>
</evidence>
<evidence type="ECO:0000256" key="1">
    <source>
        <dbReference type="ARBA" id="ARBA00022603"/>
    </source>
</evidence>
<organism evidence="8 9">
    <name type="scientific">Clostridium sporogenes</name>
    <dbReference type="NCBI Taxonomy" id="1509"/>
    <lineage>
        <taxon>Bacteria</taxon>
        <taxon>Bacillati</taxon>
        <taxon>Bacillota</taxon>
        <taxon>Clostridia</taxon>
        <taxon>Eubacteriales</taxon>
        <taxon>Clostridiaceae</taxon>
        <taxon>Clostridium</taxon>
    </lineage>
</organism>
<dbReference type="PROSITE" id="PS51679">
    <property type="entry name" value="SAM_MT_C5"/>
    <property type="match status" value="1"/>
</dbReference>
<evidence type="ECO:0000256" key="6">
    <source>
        <dbReference type="RuleBase" id="RU000416"/>
    </source>
</evidence>
<dbReference type="InterPro" id="IPR018117">
    <property type="entry name" value="C5_DNA_meth_AS"/>
</dbReference>
<proteinExistence type="inferred from homology"/>
<dbReference type="GO" id="GO:0003886">
    <property type="term" value="F:DNA (cytosine-5-)-methyltransferase activity"/>
    <property type="evidence" value="ECO:0007669"/>
    <property type="project" value="UniProtKB-EC"/>
</dbReference>
<dbReference type="Gene3D" id="3.90.120.10">
    <property type="entry name" value="DNA Methylase, subunit A, domain 2"/>
    <property type="match status" value="1"/>
</dbReference>
<dbReference type="PRINTS" id="PR00105">
    <property type="entry name" value="C5METTRFRASE"/>
</dbReference>
<dbReference type="GO" id="GO:0032259">
    <property type="term" value="P:methylation"/>
    <property type="evidence" value="ECO:0007669"/>
    <property type="project" value="UniProtKB-KW"/>
</dbReference>
<dbReference type="InterPro" id="IPR029063">
    <property type="entry name" value="SAM-dependent_MTases_sf"/>
</dbReference>
<dbReference type="EC" id="2.1.1.37" evidence="7"/>
<gene>
    <name evidence="8" type="ORF">CGS26_10230</name>
</gene>
<keyword evidence="2 5" id="KW-0808">Transferase</keyword>
<comment type="similarity">
    <text evidence="5 6">Belongs to the class I-like SAM-binding methyltransferase superfamily. C5-methyltransferase family.</text>
</comment>
<evidence type="ECO:0000256" key="4">
    <source>
        <dbReference type="ARBA" id="ARBA00022747"/>
    </source>
</evidence>
<evidence type="ECO:0000313" key="9">
    <source>
        <dbReference type="Proteomes" id="UP000962161"/>
    </source>
</evidence>
<dbReference type="InterPro" id="IPR031303">
    <property type="entry name" value="C5_meth_CS"/>
</dbReference>
<dbReference type="PROSITE" id="PS00094">
    <property type="entry name" value="C5_MTASE_1"/>
    <property type="match status" value="1"/>
</dbReference>
<dbReference type="Proteomes" id="UP000962161">
    <property type="component" value="Chromosome"/>
</dbReference>
<protein>
    <recommendedName>
        <fullName evidence="7">Cytosine-specific methyltransferase</fullName>
        <ecNumber evidence="7">2.1.1.37</ecNumber>
    </recommendedName>
</protein>
<dbReference type="GO" id="GO:0044027">
    <property type="term" value="P:negative regulation of gene expression via chromosomal CpG island methylation"/>
    <property type="evidence" value="ECO:0007669"/>
    <property type="project" value="TreeGrafter"/>
</dbReference>
<dbReference type="PROSITE" id="PS00095">
    <property type="entry name" value="C5_MTASE_2"/>
    <property type="match status" value="1"/>
</dbReference>
<evidence type="ECO:0000256" key="2">
    <source>
        <dbReference type="ARBA" id="ARBA00022679"/>
    </source>
</evidence>
<dbReference type="EMBL" id="CP022405">
    <property type="protein sequence ID" value="QDY32709.1"/>
    <property type="molecule type" value="Genomic_DNA"/>
</dbReference>
<dbReference type="InterPro" id="IPR050390">
    <property type="entry name" value="C5-Methyltransferase"/>
</dbReference>
<dbReference type="GO" id="GO:0003677">
    <property type="term" value="F:DNA binding"/>
    <property type="evidence" value="ECO:0007669"/>
    <property type="project" value="TreeGrafter"/>
</dbReference>
<keyword evidence="1 5" id="KW-0489">Methyltransferase</keyword>
<dbReference type="REBASE" id="655637">
    <property type="entry name" value="M.CspAM553ORF10230P"/>
</dbReference>
<dbReference type="Gene3D" id="3.40.50.150">
    <property type="entry name" value="Vaccinia Virus protein VP39"/>
    <property type="match status" value="1"/>
</dbReference>
<sequence length="410" mass="48390">MLHCIDLFAGAGGLSEGFERQGFKFVAHIEMDYAASLTLKTRQAYFYLKRNKKLDLYKKYIKGQISREEFYLNIPEKVFRKVINREISDDSISEIFNIIDQNRKGKQIDVIVGGPPCQAYSLMGRARDPKKMKEDKRNYLYKQYIRFLVKYKPKIFVFENVVGLLSSKGGKIFNDMKKEFEKAGYKIDYKLLDASDFGVPQKRKRIIIIGWNENVDFIYPEFKKDDKYRSFNIRTLFEDLPAIKSGEDYSDFLYSNNPNTFLKKTKIRKKWDVLTQHVSRYNNERDLNIYKKCVEVWNTEHRKLKYNELPQNLITHKNINSFLDRFNVVPYDGISHTVVAHICKDGHYYIHPDIKQNRSISIREAARIQTFPDDYYFENSRTTAFKQIGNAVPPLMAEKIAKVIKQKIDK</sequence>
<keyword evidence="4" id="KW-0680">Restriction system</keyword>
<dbReference type="RefSeq" id="WP_061329913.1">
    <property type="nucleotide sequence ID" value="NZ_CP022405.1"/>
</dbReference>